<name>A0A6N3BSE3_9FIRM</name>
<dbReference type="EMBL" id="CACRUX010000044">
    <property type="protein sequence ID" value="VYU04507.1"/>
    <property type="molecule type" value="Genomic_DNA"/>
</dbReference>
<dbReference type="AlphaFoldDB" id="A0A6N3BSE3"/>
<proteinExistence type="predicted"/>
<sequence length="57" mass="6245">MSKTESKTGSNKVNDEVVAVIASAISAMGYSVNQIASIRPSVNIYNWKLDGRLRMSR</sequence>
<reference evidence="1" key="1">
    <citation type="submission" date="2019-11" db="EMBL/GenBank/DDBJ databases">
        <authorList>
            <person name="Feng L."/>
        </authorList>
    </citation>
    <scope>NUCLEOTIDE SEQUENCE</scope>
    <source>
        <strain evidence="1">VrattiLFYP33</strain>
    </source>
</reference>
<protein>
    <submittedName>
        <fullName evidence="1">Uncharacterized protein</fullName>
    </submittedName>
</protein>
<gene>
    <name evidence="1" type="ORF">VRLFYP33_01106</name>
</gene>
<organism evidence="1">
    <name type="scientific">Veillonella ratti</name>
    <dbReference type="NCBI Taxonomy" id="103892"/>
    <lineage>
        <taxon>Bacteria</taxon>
        <taxon>Bacillati</taxon>
        <taxon>Bacillota</taxon>
        <taxon>Negativicutes</taxon>
        <taxon>Veillonellales</taxon>
        <taxon>Veillonellaceae</taxon>
        <taxon>Veillonella</taxon>
    </lineage>
</organism>
<dbReference type="RefSeq" id="WP_021841699.1">
    <property type="nucleotide sequence ID" value="NZ_CACRUX010000044.1"/>
</dbReference>
<accession>A0A6N3BSE3</accession>
<evidence type="ECO:0000313" key="1">
    <source>
        <dbReference type="EMBL" id="VYU04507.1"/>
    </source>
</evidence>